<name>A0A4E9EKP2_GIBZA</name>
<gene>
    <name evidence="2" type="ORF">FUG_LOCUS535087</name>
    <name evidence="1" type="ORF">MDCFG202_LOCUS17269</name>
</gene>
<organism evidence="2">
    <name type="scientific">Gibberella zeae</name>
    <name type="common">Wheat head blight fungus</name>
    <name type="synonym">Fusarium graminearum</name>
    <dbReference type="NCBI Taxonomy" id="5518"/>
    <lineage>
        <taxon>Eukaryota</taxon>
        <taxon>Fungi</taxon>
        <taxon>Dikarya</taxon>
        <taxon>Ascomycota</taxon>
        <taxon>Pezizomycotina</taxon>
        <taxon>Sordariomycetes</taxon>
        <taxon>Hypocreomycetidae</taxon>
        <taxon>Hypocreales</taxon>
        <taxon>Nectriaceae</taxon>
        <taxon>Fusarium</taxon>
    </lineage>
</organism>
<dbReference type="Proteomes" id="UP000746612">
    <property type="component" value="Unassembled WGS sequence"/>
</dbReference>
<reference evidence="2" key="1">
    <citation type="submission" date="2019-04" db="EMBL/GenBank/DDBJ databases">
        <authorList>
            <person name="Melise S."/>
            <person name="Noan J."/>
            <person name="Okalmin O."/>
        </authorList>
    </citation>
    <scope>NUCLEOTIDE SEQUENCE</scope>
    <source>
        <strain evidence="2">FN9</strain>
    </source>
</reference>
<proteinExistence type="predicted"/>
<dbReference type="EMBL" id="CAAKMV010000176">
    <property type="protein sequence ID" value="VIO63518.1"/>
    <property type="molecule type" value="Genomic_DNA"/>
</dbReference>
<dbReference type="AlphaFoldDB" id="A0A4E9EKP2"/>
<sequence>MRASDFVKATLPTFATYVAAIDNSGPLSLYAYGPDVGGMSLFSAGDAIYVGNFSRVDDVQAAPIQYKSTHSLTNIQHRYLIQFSHVFQ</sequence>
<dbReference type="EMBL" id="CAJPIJ010000047">
    <property type="protein sequence ID" value="CAG1964090.1"/>
    <property type="molecule type" value="Genomic_DNA"/>
</dbReference>
<accession>A0A4E9EKP2</accession>
<reference evidence="1" key="2">
    <citation type="submission" date="2021-03" db="EMBL/GenBank/DDBJ databases">
        <authorList>
            <person name="Alouane T."/>
            <person name="Langin T."/>
            <person name="Bonhomme L."/>
        </authorList>
    </citation>
    <scope>NUCLEOTIDE SEQUENCE</scope>
    <source>
        <strain evidence="1">MDC_Fg202</strain>
    </source>
</reference>
<evidence type="ECO:0000313" key="2">
    <source>
        <dbReference type="EMBL" id="VIO63518.1"/>
    </source>
</evidence>
<protein>
    <submittedName>
        <fullName evidence="2">Uncharacterized protein</fullName>
    </submittedName>
</protein>
<evidence type="ECO:0000313" key="1">
    <source>
        <dbReference type="EMBL" id="CAG1964090.1"/>
    </source>
</evidence>